<name>A0A1Q3BZT8_CEPFO</name>
<dbReference type="OrthoDB" id="47785at2759"/>
<dbReference type="SMART" id="SM00910">
    <property type="entry name" value="HIRAN"/>
    <property type="match status" value="1"/>
</dbReference>
<feature type="active site" description="Nucleophile" evidence="3">
    <location>
        <position position="500"/>
    </location>
</feature>
<feature type="active site" description="Proton donor/acceptor" evidence="3">
    <location>
        <position position="924"/>
    </location>
</feature>
<evidence type="ECO:0000256" key="2">
    <source>
        <dbReference type="ARBA" id="ARBA00022801"/>
    </source>
</evidence>
<dbReference type="InterPro" id="IPR010347">
    <property type="entry name" value="Tdp1"/>
</dbReference>
<dbReference type="GO" id="GO:0005634">
    <property type="term" value="C:nucleus"/>
    <property type="evidence" value="ECO:0007669"/>
    <property type="project" value="InterPro"/>
</dbReference>
<organism evidence="8 9">
    <name type="scientific">Cephalotus follicularis</name>
    <name type="common">Albany pitcher plant</name>
    <dbReference type="NCBI Taxonomy" id="3775"/>
    <lineage>
        <taxon>Eukaryota</taxon>
        <taxon>Viridiplantae</taxon>
        <taxon>Streptophyta</taxon>
        <taxon>Embryophyta</taxon>
        <taxon>Tracheophyta</taxon>
        <taxon>Spermatophyta</taxon>
        <taxon>Magnoliopsida</taxon>
        <taxon>eudicotyledons</taxon>
        <taxon>Gunneridae</taxon>
        <taxon>Pentapetalae</taxon>
        <taxon>rosids</taxon>
        <taxon>fabids</taxon>
        <taxon>Oxalidales</taxon>
        <taxon>Cephalotaceae</taxon>
        <taxon>Cephalotus</taxon>
    </lineage>
</organism>
<dbReference type="PANTHER" id="PTHR12415:SF3">
    <property type="entry name" value="OS04G0403400 PROTEIN"/>
    <property type="match status" value="1"/>
</dbReference>
<comment type="caution">
    <text evidence="8">The sequence shown here is derived from an EMBL/GenBank/DDBJ whole genome shotgun (WGS) entry which is preliminary data.</text>
</comment>
<evidence type="ECO:0000256" key="4">
    <source>
        <dbReference type="PIRSR" id="PIRSR610347-2"/>
    </source>
</evidence>
<dbReference type="Gene3D" id="3.30.870.10">
    <property type="entry name" value="Endonuclease Chain A"/>
    <property type="match status" value="2"/>
</dbReference>
<dbReference type="CDD" id="cd09122">
    <property type="entry name" value="PLDc_Tdp1_1"/>
    <property type="match status" value="1"/>
</dbReference>
<dbReference type="SMART" id="SM00240">
    <property type="entry name" value="FHA"/>
    <property type="match status" value="1"/>
</dbReference>
<accession>A0A1Q3BZT8</accession>
<evidence type="ECO:0000313" key="9">
    <source>
        <dbReference type="Proteomes" id="UP000187406"/>
    </source>
</evidence>
<keyword evidence="9" id="KW-1185">Reference proteome</keyword>
<dbReference type="InterPro" id="IPR000253">
    <property type="entry name" value="FHA_dom"/>
</dbReference>
<dbReference type="GO" id="GO:0008270">
    <property type="term" value="F:zinc ion binding"/>
    <property type="evidence" value="ECO:0007669"/>
    <property type="project" value="InterPro"/>
</dbReference>
<feature type="domain" description="FHA" evidence="7">
    <location>
        <begin position="70"/>
        <end position="123"/>
    </location>
</feature>
<dbReference type="EMBL" id="BDDD01001105">
    <property type="protein sequence ID" value="GAV73409.1"/>
    <property type="molecule type" value="Genomic_DNA"/>
</dbReference>
<evidence type="ECO:0000313" key="8">
    <source>
        <dbReference type="EMBL" id="GAV73409.1"/>
    </source>
</evidence>
<dbReference type="PANTHER" id="PTHR12415">
    <property type="entry name" value="TYROSYL-DNA PHOSPHODIESTERASE 1"/>
    <property type="match status" value="1"/>
</dbReference>
<proteinExistence type="predicted"/>
<protein>
    <submittedName>
        <fullName evidence="8">FHA domain-containing protein/Tyr-DNA_phospho domain-containing protein/HIRAN domain-containing protein</fullName>
    </submittedName>
</protein>
<dbReference type="Pfam" id="PF06087">
    <property type="entry name" value="Tyr-DNA_phospho"/>
    <property type="match status" value="2"/>
</dbReference>
<dbReference type="SUPFAM" id="SSF49879">
    <property type="entry name" value="SMAD/FHA domain"/>
    <property type="match status" value="1"/>
</dbReference>
<dbReference type="Proteomes" id="UP000187406">
    <property type="component" value="Unassembled WGS sequence"/>
</dbReference>
<dbReference type="InterPro" id="IPR008984">
    <property type="entry name" value="SMAD_FHA_dom_sf"/>
</dbReference>
<feature type="compositionally biased region" description="Polar residues" evidence="6">
    <location>
        <begin position="1"/>
        <end position="12"/>
    </location>
</feature>
<feature type="binding site" evidence="4">
    <location>
        <position position="926"/>
    </location>
    <ligand>
        <name>substrate</name>
    </ligand>
</feature>
<dbReference type="InterPro" id="IPR014905">
    <property type="entry name" value="HIRAN"/>
</dbReference>
<dbReference type="GO" id="GO:0016818">
    <property type="term" value="F:hydrolase activity, acting on acid anhydrides, in phosphorus-containing anhydrides"/>
    <property type="evidence" value="ECO:0007669"/>
    <property type="project" value="InterPro"/>
</dbReference>
<dbReference type="SUPFAM" id="SSF56024">
    <property type="entry name" value="Phospholipase D/nuclease"/>
    <property type="match status" value="2"/>
</dbReference>
<dbReference type="Gene3D" id="3.30.70.2330">
    <property type="match status" value="1"/>
</dbReference>
<evidence type="ECO:0000256" key="5">
    <source>
        <dbReference type="PIRSR" id="PIRSR610347-3"/>
    </source>
</evidence>
<dbReference type="GO" id="GO:0003676">
    <property type="term" value="F:nucleic acid binding"/>
    <property type="evidence" value="ECO:0007669"/>
    <property type="project" value="InterPro"/>
</dbReference>
<evidence type="ECO:0000259" key="7">
    <source>
        <dbReference type="PROSITE" id="PS50006"/>
    </source>
</evidence>
<dbReference type="InParanoid" id="A0A1Q3BZT8"/>
<evidence type="ECO:0000256" key="3">
    <source>
        <dbReference type="PIRSR" id="PIRSR610347-1"/>
    </source>
</evidence>
<dbReference type="GO" id="GO:0008081">
    <property type="term" value="F:phosphoric diester hydrolase activity"/>
    <property type="evidence" value="ECO:0007669"/>
    <property type="project" value="InterPro"/>
</dbReference>
<sequence>MNPSKNSFTNNKRIGEDYNHMPSQKISPRKKSKTVTKTATLHFQHLGLPLCSTSTGSPLNSIRLEPDRPYTIGRTHRSCDFTLNNRFVSKQHCQIFFDSDNRRIYIIDGAISSRNVRFNHEFRRSLLDCTELEEEKEIKECIDFRVRVSLNGLILNGVRVEKRRARELFVGDEVMFGCGSEGLCGLGNRIGFLIQGIVFKEVVFGLNEVSLERPRYIGCGMTSSGHSQGTMSSGNRNKRVFACQVDDNVSCRNNFLGLKCSDVIGRAKFLLSQCTNILGSDDPVTYIRRCDVVDFGRERTYSCRSKSLVSGEPQLKAVVPICRQQQLPCDNSEHVDVCAGGDHFLSKDSIEVPPENGIASGEDVSYIGCSMQNKIEATSCLPPGKKFCLNRLEFMDHSSLGHYTNVSLPELLSPVKSILRIFIATFTCDILWFLSFCKIPANLPVTVACHNKDRCWSSNPDKRASLPYPDFPNLVLVYPPFPEALAFGKDRKNQGIACHHPKVFVVQRDDSIRVIITSANLGAKQWNRVTNTVWWQDFPRRSAPDYSSLFVQHSEGEINQDSRSDFAAHLAGFVATLLIDVPSQAHWVAELTKYDFDGAVGHLIASVPGIHLYRTPYVLGNEYASWSYGEKLLGSVEASVVGLSHLFYNAADSKGVQLKRLAAFLGKSHQCSYGMSEVVLRRNSNVPADVNAVSVLIPNPDEFSKGDCVQLGFLPRNIAKWVSPLWDIGFFKFFGSVCHRDALAAASGETNKRVLLMLHVSQGPHFSDISEMMQPEHVIALCSLITAIQRCTGLWRLQQVLGQYKWPEPQESEFIYGASSIGSSVNPQFLAAFAAAAGKRSLQFFESEESDPDWGCWSACQELKHPSIGIIFPTIERVKNARDGILPSKRLLCFSEKTWQRLRTLNILHDSIPYPRDRMSYPMHVKVALRRFQSRMDASSFGWVYCGSHNFSAAAWGQPISHSFGTKGSEPQKNSSLRICNYELGIIFIFPPAEAESSSSKESTKLDDIVLPFVVPAPKYDSRDRPATAQAMREALAEVTAQERERLLELETTYEMMEEIPDEEEDVIEGMDYVAEEKEEEKAYAETLWSHVDSSQSC</sequence>
<dbReference type="Gene3D" id="2.60.200.20">
    <property type="match status" value="1"/>
</dbReference>
<keyword evidence="1" id="KW-0479">Metal-binding</keyword>
<gene>
    <name evidence="8" type="ORF">CFOL_v3_16895</name>
</gene>
<dbReference type="STRING" id="3775.A0A1Q3BZT8"/>
<dbReference type="CDD" id="cd09123">
    <property type="entry name" value="PLDc_Tdp1_2"/>
    <property type="match status" value="1"/>
</dbReference>
<reference evidence="9" key="1">
    <citation type="submission" date="2016-04" db="EMBL/GenBank/DDBJ databases">
        <title>Cephalotus genome sequencing.</title>
        <authorList>
            <person name="Fukushima K."/>
            <person name="Hasebe M."/>
            <person name="Fang X."/>
        </authorList>
    </citation>
    <scope>NUCLEOTIDE SEQUENCE [LARGE SCALE GENOMIC DNA]</scope>
    <source>
        <strain evidence="9">cv. St1</strain>
    </source>
</reference>
<dbReference type="AlphaFoldDB" id="A0A1Q3BZT8"/>
<keyword evidence="2" id="KW-0378">Hydrolase</keyword>
<dbReference type="Pfam" id="PF08797">
    <property type="entry name" value="HIRAN"/>
    <property type="match status" value="1"/>
</dbReference>
<evidence type="ECO:0000256" key="1">
    <source>
        <dbReference type="ARBA" id="ARBA00022723"/>
    </source>
</evidence>
<dbReference type="GO" id="GO:0006281">
    <property type="term" value="P:DNA repair"/>
    <property type="evidence" value="ECO:0007669"/>
    <property type="project" value="InterPro"/>
</dbReference>
<evidence type="ECO:0000256" key="6">
    <source>
        <dbReference type="SAM" id="MobiDB-lite"/>
    </source>
</evidence>
<feature type="region of interest" description="Disordered" evidence="6">
    <location>
        <begin position="1"/>
        <end position="32"/>
    </location>
</feature>
<dbReference type="PROSITE" id="PS50006">
    <property type="entry name" value="FHA_DOMAIN"/>
    <property type="match status" value="1"/>
</dbReference>
<dbReference type="FunCoup" id="A0A1Q3BZT8">
    <property type="interactions" value="29"/>
</dbReference>
<feature type="binding site" evidence="4">
    <location>
        <position position="502"/>
    </location>
    <ligand>
        <name>substrate</name>
    </ligand>
</feature>
<feature type="site" description="Interaction with DNA" evidence="5">
    <location>
        <position position="952"/>
    </location>
</feature>
<dbReference type="CDD" id="cd00060">
    <property type="entry name" value="FHA"/>
    <property type="match status" value="1"/>
</dbReference>
<dbReference type="Pfam" id="PF00498">
    <property type="entry name" value="FHA"/>
    <property type="match status" value="1"/>
</dbReference>